<dbReference type="RefSeq" id="WP_254270647.1">
    <property type="nucleotide sequence ID" value="NZ_CP100402.1"/>
</dbReference>
<feature type="region of interest" description="Disordered" evidence="1">
    <location>
        <begin position="1"/>
        <end position="20"/>
    </location>
</feature>
<proteinExistence type="predicted"/>
<dbReference type="InterPro" id="IPR041698">
    <property type="entry name" value="Methyltransf_25"/>
</dbReference>
<dbReference type="EMBL" id="JBHSHT010000004">
    <property type="protein sequence ID" value="MFC4827024.1"/>
    <property type="molecule type" value="Genomic_DNA"/>
</dbReference>
<keyword evidence="4" id="KW-1185">Reference proteome</keyword>
<keyword evidence="3" id="KW-0489">Methyltransferase</keyword>
<sequence>MQTWDERFRDGDYPQNPDPSPILRRYLGACPDGRALDVATGTGRNAVFLAEEGYQVDGIEQSIEGLRIARRNATNSGVAERTNWIQADVPTYAFPESTYDVATISFYRAVDRFPDIKEALTPNGVLFVEHHLRSSESVQSGPSGDRYRFAANELLHACLDLTVLYYDERTETRDDGRSSAVVRIVARNSSGHHQSYPQIDSEEN</sequence>
<dbReference type="Pfam" id="PF13649">
    <property type="entry name" value="Methyltransf_25"/>
    <property type="match status" value="1"/>
</dbReference>
<reference evidence="3 4" key="1">
    <citation type="journal article" date="2019" name="Int. J. Syst. Evol. Microbiol.">
        <title>The Global Catalogue of Microorganisms (GCM) 10K type strain sequencing project: providing services to taxonomists for standard genome sequencing and annotation.</title>
        <authorList>
            <consortium name="The Broad Institute Genomics Platform"/>
            <consortium name="The Broad Institute Genome Sequencing Center for Infectious Disease"/>
            <person name="Wu L."/>
            <person name="Ma J."/>
        </authorList>
    </citation>
    <scope>NUCLEOTIDE SEQUENCE [LARGE SCALE GENOMIC DNA]</scope>
    <source>
        <strain evidence="3 4">XZYJ18</strain>
    </source>
</reference>
<organism evidence="3 4">
    <name type="scientific">Halorussus aquaticus</name>
    <dbReference type="NCBI Taxonomy" id="2953748"/>
    <lineage>
        <taxon>Archaea</taxon>
        <taxon>Methanobacteriati</taxon>
        <taxon>Methanobacteriota</taxon>
        <taxon>Stenosarchaea group</taxon>
        <taxon>Halobacteria</taxon>
        <taxon>Halobacteriales</taxon>
        <taxon>Haladaptataceae</taxon>
        <taxon>Halorussus</taxon>
    </lineage>
</organism>
<feature type="compositionally biased region" description="Basic and acidic residues" evidence="1">
    <location>
        <begin position="1"/>
        <end position="12"/>
    </location>
</feature>
<protein>
    <submittedName>
        <fullName evidence="3">Class I SAM-dependent methyltransferase</fullName>
        <ecNumber evidence="3">2.1.1.222</ecNumber>
        <ecNumber evidence="3">2.1.1.64</ecNumber>
    </submittedName>
</protein>
<gene>
    <name evidence="3" type="ORF">ACFO9K_22500</name>
</gene>
<dbReference type="SUPFAM" id="SSF53335">
    <property type="entry name" value="S-adenosyl-L-methionine-dependent methyltransferases"/>
    <property type="match status" value="1"/>
</dbReference>
<name>A0ABD5Q917_9EURY</name>
<dbReference type="GO" id="GO:0032259">
    <property type="term" value="P:methylation"/>
    <property type="evidence" value="ECO:0007669"/>
    <property type="project" value="UniProtKB-KW"/>
</dbReference>
<comment type="caution">
    <text evidence="3">The sequence shown here is derived from an EMBL/GenBank/DDBJ whole genome shotgun (WGS) entry which is preliminary data.</text>
</comment>
<feature type="domain" description="Methyltransferase" evidence="2">
    <location>
        <begin position="36"/>
        <end position="107"/>
    </location>
</feature>
<keyword evidence="3" id="KW-0808">Transferase</keyword>
<dbReference type="AlphaFoldDB" id="A0ABD5Q917"/>
<evidence type="ECO:0000259" key="2">
    <source>
        <dbReference type="Pfam" id="PF13649"/>
    </source>
</evidence>
<dbReference type="EC" id="2.1.1.222" evidence="3"/>
<evidence type="ECO:0000313" key="4">
    <source>
        <dbReference type="Proteomes" id="UP001595945"/>
    </source>
</evidence>
<dbReference type="InterPro" id="IPR029063">
    <property type="entry name" value="SAM-dependent_MTases_sf"/>
</dbReference>
<evidence type="ECO:0000256" key="1">
    <source>
        <dbReference type="SAM" id="MobiDB-lite"/>
    </source>
</evidence>
<dbReference type="GO" id="GO:0061542">
    <property type="term" value="F:3-demethylubiquinol 3-O-methyltransferase activity"/>
    <property type="evidence" value="ECO:0007669"/>
    <property type="project" value="UniProtKB-EC"/>
</dbReference>
<dbReference type="GeneID" id="73047417"/>
<dbReference type="EC" id="2.1.1.64" evidence="3"/>
<dbReference type="GO" id="GO:0102208">
    <property type="term" value="F:2-polyprenyl-6-hydroxyphenol methylase activity"/>
    <property type="evidence" value="ECO:0007669"/>
    <property type="project" value="UniProtKB-EC"/>
</dbReference>
<dbReference type="Proteomes" id="UP001595945">
    <property type="component" value="Unassembled WGS sequence"/>
</dbReference>
<dbReference type="Gene3D" id="3.40.50.150">
    <property type="entry name" value="Vaccinia Virus protein VP39"/>
    <property type="match status" value="1"/>
</dbReference>
<accession>A0ABD5Q917</accession>
<evidence type="ECO:0000313" key="3">
    <source>
        <dbReference type="EMBL" id="MFC4827024.1"/>
    </source>
</evidence>
<dbReference type="CDD" id="cd02440">
    <property type="entry name" value="AdoMet_MTases"/>
    <property type="match status" value="1"/>
</dbReference>